<keyword evidence="1" id="KW-0472">Membrane</keyword>
<evidence type="ECO:0000259" key="2">
    <source>
        <dbReference type="Pfam" id="PF03066"/>
    </source>
</evidence>
<accession>A0A8D9A448</accession>
<dbReference type="InterPro" id="IPR036824">
    <property type="entry name" value="Nucleoplasmin_core_dom_sf"/>
</dbReference>
<evidence type="ECO:0000256" key="1">
    <source>
        <dbReference type="SAM" id="Phobius"/>
    </source>
</evidence>
<dbReference type="EMBL" id="HBUF01549803">
    <property type="protein sequence ID" value="CAG6758545.1"/>
    <property type="molecule type" value="Transcribed_RNA"/>
</dbReference>
<protein>
    <recommendedName>
        <fullName evidence="2">Nucleoplasmin core domain-containing protein</fullName>
    </recommendedName>
</protein>
<evidence type="ECO:0000313" key="3">
    <source>
        <dbReference type="EMBL" id="CAG6758544.1"/>
    </source>
</evidence>
<sequence>MGFRADIKLPIVVLKAGVNNNAPLDLLFTDPPVTFKLMKGSGPIYFLYLCFLKCIGIGPVVCILFHGVCVACMCFSFDIDKSKQSLEFIRVLWIGTTSIL</sequence>
<dbReference type="SUPFAM" id="SSF69203">
    <property type="entry name" value="Nucleoplasmin-like core domain"/>
    <property type="match status" value="1"/>
</dbReference>
<name>A0A8D9A448_9HEMI</name>
<reference evidence="3" key="1">
    <citation type="submission" date="2021-05" db="EMBL/GenBank/DDBJ databases">
        <authorList>
            <person name="Alioto T."/>
            <person name="Alioto T."/>
            <person name="Gomez Garrido J."/>
        </authorList>
    </citation>
    <scope>NUCLEOTIDE SEQUENCE</scope>
</reference>
<feature type="domain" description="Nucleoplasmin core" evidence="2">
    <location>
        <begin position="6"/>
        <end position="46"/>
    </location>
</feature>
<dbReference type="InterPro" id="IPR024057">
    <property type="entry name" value="Nucleoplasmin_core_dom"/>
</dbReference>
<dbReference type="Gene3D" id="2.60.120.340">
    <property type="entry name" value="Nucleoplasmin core domain"/>
    <property type="match status" value="1"/>
</dbReference>
<dbReference type="AlphaFoldDB" id="A0A8D9A448"/>
<keyword evidence="1" id="KW-0812">Transmembrane</keyword>
<keyword evidence="1" id="KW-1133">Transmembrane helix</keyword>
<organism evidence="3">
    <name type="scientific">Cacopsylla melanoneura</name>
    <dbReference type="NCBI Taxonomy" id="428564"/>
    <lineage>
        <taxon>Eukaryota</taxon>
        <taxon>Metazoa</taxon>
        <taxon>Ecdysozoa</taxon>
        <taxon>Arthropoda</taxon>
        <taxon>Hexapoda</taxon>
        <taxon>Insecta</taxon>
        <taxon>Pterygota</taxon>
        <taxon>Neoptera</taxon>
        <taxon>Paraneoptera</taxon>
        <taxon>Hemiptera</taxon>
        <taxon>Sternorrhyncha</taxon>
        <taxon>Psylloidea</taxon>
        <taxon>Psyllidae</taxon>
        <taxon>Psyllinae</taxon>
        <taxon>Cacopsylla</taxon>
    </lineage>
</organism>
<dbReference type="Pfam" id="PF03066">
    <property type="entry name" value="Nucleoplasmin"/>
    <property type="match status" value="1"/>
</dbReference>
<dbReference type="EMBL" id="HBUF01549802">
    <property type="protein sequence ID" value="CAG6758544.1"/>
    <property type="molecule type" value="Transcribed_RNA"/>
</dbReference>
<proteinExistence type="predicted"/>
<feature type="transmembrane region" description="Helical" evidence="1">
    <location>
        <begin position="45"/>
        <end position="75"/>
    </location>
</feature>